<evidence type="ECO:0000259" key="1">
    <source>
        <dbReference type="PROSITE" id="PS50234"/>
    </source>
</evidence>
<dbReference type="Gene3D" id="3.40.50.410">
    <property type="entry name" value="von Willebrand factor, type A domain"/>
    <property type="match status" value="1"/>
</dbReference>
<evidence type="ECO:0000313" key="2">
    <source>
        <dbReference type="EMBL" id="CCG06742.1"/>
    </source>
</evidence>
<dbReference type="PANTHER" id="PTHR43473">
    <property type="entry name" value="MAGNESIUM-CHELATASE SUBUNIT CHLD, CHLOROPLASTIC"/>
    <property type="match status" value="1"/>
</dbReference>
<keyword evidence="3" id="KW-1185">Reference proteome</keyword>
<dbReference type="STRING" id="1150469.RSPPHO_00116"/>
<dbReference type="Proteomes" id="UP000033220">
    <property type="component" value="Chromosome DSM 122"/>
</dbReference>
<dbReference type="EC" id="6.6.1.1" evidence="2"/>
<dbReference type="HOGENOM" id="CLU_1079107_0_0_5"/>
<proteinExistence type="predicted"/>
<dbReference type="PROSITE" id="PS50234">
    <property type="entry name" value="VWFA"/>
    <property type="match status" value="1"/>
</dbReference>
<dbReference type="SUPFAM" id="SSF53300">
    <property type="entry name" value="vWA-like"/>
    <property type="match status" value="1"/>
</dbReference>
<dbReference type="KEGG" id="rpm:RSPPHO_00116"/>
<sequence length="261" mass="27516">MRGGPMKPGARLNLIATLRTAAPWQRVRRQSLEAAAAAAGRTLPPVLVRAEDFRFTRYRKRTPTATIFVVDASGSAAMHRLAEAKGAVELLLADCYVRRDQVALVSFRGKGAELLLPPTRSLVRAKRGLAGLPGGGGTPLAAGIELAKMVAESVAHHGETPVLVFLTDGRANVCRNGLGGRAQAHEEALKEARQVRAAGFTALMIDMAPRPDEKARQVALEMDARYLPLPYADAGTISVAARSVAGDSGGGPPRRAGSGRS</sequence>
<dbReference type="GO" id="GO:0016851">
    <property type="term" value="F:magnesium chelatase activity"/>
    <property type="evidence" value="ECO:0007669"/>
    <property type="project" value="UniProtKB-EC"/>
</dbReference>
<dbReference type="PATRIC" id="fig|1150469.3.peg.161"/>
<protein>
    <submittedName>
        <fullName evidence="2">Protoporphyrin IX magnesium-chelatase</fullName>
        <ecNumber evidence="2">6.6.1.1</ecNumber>
    </submittedName>
</protein>
<evidence type="ECO:0000313" key="3">
    <source>
        <dbReference type="Proteomes" id="UP000033220"/>
    </source>
</evidence>
<accession>H6SIH6</accession>
<name>H6SIH6_PARPM</name>
<keyword evidence="2" id="KW-0436">Ligase</keyword>
<dbReference type="InterPro" id="IPR002035">
    <property type="entry name" value="VWF_A"/>
</dbReference>
<dbReference type="Pfam" id="PF13519">
    <property type="entry name" value="VWA_2"/>
    <property type="match status" value="1"/>
</dbReference>
<dbReference type="InterPro" id="IPR036465">
    <property type="entry name" value="vWFA_dom_sf"/>
</dbReference>
<dbReference type="EMBL" id="HE663493">
    <property type="protein sequence ID" value="CCG06742.1"/>
    <property type="molecule type" value="Genomic_DNA"/>
</dbReference>
<dbReference type="AlphaFoldDB" id="H6SIH6"/>
<gene>
    <name evidence="2" type="ORF">RSPPHO_00116</name>
</gene>
<dbReference type="PANTHER" id="PTHR43473:SF2">
    <property type="entry name" value="MAGNESIUM-CHELATASE SUBUNIT CHLD, CHLOROPLASTIC"/>
    <property type="match status" value="1"/>
</dbReference>
<dbReference type="SMART" id="SM00327">
    <property type="entry name" value="VWA"/>
    <property type="match status" value="1"/>
</dbReference>
<reference evidence="2 3" key="1">
    <citation type="submission" date="2012-02" db="EMBL/GenBank/DDBJ databases">
        <title>Shotgun genome sequence of Phaeospirillum photometricum DSM 122.</title>
        <authorList>
            <person name="Duquesne K."/>
            <person name="Sturgis J."/>
        </authorList>
    </citation>
    <scope>NUCLEOTIDE SEQUENCE [LARGE SCALE GENOMIC DNA]</scope>
    <source>
        <strain evidence="3">DSM122</strain>
    </source>
</reference>
<dbReference type="eggNOG" id="COG1240">
    <property type="taxonomic scope" value="Bacteria"/>
</dbReference>
<organism evidence="2 3">
    <name type="scientific">Pararhodospirillum photometricum DSM 122</name>
    <dbReference type="NCBI Taxonomy" id="1150469"/>
    <lineage>
        <taxon>Bacteria</taxon>
        <taxon>Pseudomonadati</taxon>
        <taxon>Pseudomonadota</taxon>
        <taxon>Alphaproteobacteria</taxon>
        <taxon>Rhodospirillales</taxon>
        <taxon>Rhodospirillaceae</taxon>
        <taxon>Pararhodospirillum</taxon>
    </lineage>
</organism>
<feature type="domain" description="VWFA" evidence="1">
    <location>
        <begin position="65"/>
        <end position="244"/>
    </location>
</feature>